<accession>X8EEG7</accession>
<feature type="domain" description="DinB-like" evidence="2">
    <location>
        <begin position="11"/>
        <end position="59"/>
    </location>
</feature>
<proteinExistence type="predicted"/>
<protein>
    <submittedName>
        <fullName evidence="3">DinB superfamily protein</fullName>
    </submittedName>
</protein>
<dbReference type="InterPro" id="IPR024775">
    <property type="entry name" value="DinB-like"/>
</dbReference>
<dbReference type="Pfam" id="PF12867">
    <property type="entry name" value="DinB_2"/>
    <property type="match status" value="1"/>
</dbReference>
<organism evidence="3">
    <name type="scientific">Mycobacterium xenopi 4042</name>
    <dbReference type="NCBI Taxonomy" id="1299334"/>
    <lineage>
        <taxon>Bacteria</taxon>
        <taxon>Bacillati</taxon>
        <taxon>Actinomycetota</taxon>
        <taxon>Actinomycetes</taxon>
        <taxon>Mycobacteriales</taxon>
        <taxon>Mycobacteriaceae</taxon>
        <taxon>Mycobacterium</taxon>
    </lineage>
</organism>
<gene>
    <name evidence="3" type="ORF">I553_2886</name>
</gene>
<evidence type="ECO:0000313" key="3">
    <source>
        <dbReference type="EMBL" id="EUA78596.1"/>
    </source>
</evidence>
<dbReference type="EMBL" id="JAOB01000004">
    <property type="protein sequence ID" value="EUA78596.1"/>
    <property type="molecule type" value="Genomic_DNA"/>
</dbReference>
<evidence type="ECO:0000259" key="2">
    <source>
        <dbReference type="Pfam" id="PF12867"/>
    </source>
</evidence>
<dbReference type="AlphaFoldDB" id="X8EEG7"/>
<reference evidence="3" key="1">
    <citation type="submission" date="2014-01" db="EMBL/GenBank/DDBJ databases">
        <authorList>
            <person name="Brown-Elliot B."/>
            <person name="Wallace R."/>
            <person name="Lenaerts A."/>
            <person name="Ordway D."/>
            <person name="DeGroote M.A."/>
            <person name="Parker T."/>
            <person name="Sizemore C."/>
            <person name="Tallon L.J."/>
            <person name="Sadzewicz L.K."/>
            <person name="Sengamalay N."/>
            <person name="Fraser C.M."/>
            <person name="Hine E."/>
            <person name="Shefchek K.A."/>
            <person name="Das S.P."/>
            <person name="Tettelin H."/>
        </authorList>
    </citation>
    <scope>NUCLEOTIDE SEQUENCE [LARGE SCALE GENOMIC DNA]</scope>
    <source>
        <strain evidence="3">4042</strain>
    </source>
</reference>
<dbReference type="PATRIC" id="fig|1299334.3.peg.128"/>
<feature type="compositionally biased region" description="Low complexity" evidence="1">
    <location>
        <begin position="117"/>
        <end position="135"/>
    </location>
</feature>
<evidence type="ECO:0000256" key="1">
    <source>
        <dbReference type="SAM" id="MobiDB-lite"/>
    </source>
</evidence>
<dbReference type="InterPro" id="IPR034660">
    <property type="entry name" value="DinB/YfiT-like"/>
</dbReference>
<comment type="caution">
    <text evidence="3">The sequence shown here is derived from an EMBL/GenBank/DDBJ whole genome shotgun (WGS) entry which is preliminary data.</text>
</comment>
<feature type="region of interest" description="Disordered" evidence="1">
    <location>
        <begin position="112"/>
        <end position="141"/>
    </location>
</feature>
<dbReference type="SUPFAM" id="SSF109854">
    <property type="entry name" value="DinB/YfiT-like putative metalloenzymes"/>
    <property type="match status" value="1"/>
</dbReference>
<name>X8EEG7_MYCXE</name>
<sequence>MRLQEKLARDLTRARERTLRLVDFDDAELRRQYHPLMSPLVWDLAHIGQQEELWLLRGGDPHRPGMLPADVEVLYDAFVYSRASRADLPLLSRPRRGRFAVPSARLRWTPWTPHPTSPTRTSSSAWWSATNTSTTKPCCRR</sequence>